<accession>A0A5C6DQE7</accession>
<reference evidence="2 3" key="1">
    <citation type="submission" date="2019-02" db="EMBL/GenBank/DDBJ databases">
        <title>Deep-cultivation of Planctomycetes and their phenomic and genomic characterization uncovers novel biology.</title>
        <authorList>
            <person name="Wiegand S."/>
            <person name="Jogler M."/>
            <person name="Boedeker C."/>
            <person name="Pinto D."/>
            <person name="Vollmers J."/>
            <person name="Rivas-Marin E."/>
            <person name="Kohn T."/>
            <person name="Peeters S.H."/>
            <person name="Heuer A."/>
            <person name="Rast P."/>
            <person name="Oberbeckmann S."/>
            <person name="Bunk B."/>
            <person name="Jeske O."/>
            <person name="Meyerdierks A."/>
            <person name="Storesund J.E."/>
            <person name="Kallscheuer N."/>
            <person name="Luecker S."/>
            <person name="Lage O.M."/>
            <person name="Pohl T."/>
            <person name="Merkel B.J."/>
            <person name="Hornburger P."/>
            <person name="Mueller R.-W."/>
            <person name="Bruemmer F."/>
            <person name="Labrenz M."/>
            <person name="Spormann A.M."/>
            <person name="Op Den Camp H."/>
            <person name="Overmann J."/>
            <person name="Amann R."/>
            <person name="Jetten M.S.M."/>
            <person name="Mascher T."/>
            <person name="Medema M.H."/>
            <person name="Devos D.P."/>
            <person name="Kaster A.-K."/>
            <person name="Ovreas L."/>
            <person name="Rohde M."/>
            <person name="Galperin M.Y."/>
            <person name="Jogler C."/>
        </authorList>
    </citation>
    <scope>NUCLEOTIDE SEQUENCE [LARGE SCALE GENOMIC DNA]</scope>
    <source>
        <strain evidence="2 3">Poly41</strain>
    </source>
</reference>
<dbReference type="OrthoDB" id="219532at2"/>
<name>A0A5C6DQE7_9BACT</name>
<gene>
    <name evidence="2" type="ORF">Poly41_28700</name>
</gene>
<dbReference type="Proteomes" id="UP000319143">
    <property type="component" value="Unassembled WGS sequence"/>
</dbReference>
<sequence precursor="true">MRVIHCCGLTTVFLSLVCCPATSADKPLGDPRAPFDLFAIDVPRLIAPFDESHIVSDPAIIEASFHQMDTTPHLAVPNDCEAYYLEPEHRNNALQGYRIIGRKPAGKRISGSIFIGRRHPDTPSRSVLAKFDFEVDAVPTEKPEPDDFHRAKGRHFQRLWSEEMAGSAMFRHLAMESLAIPLNALTRQVGAGLIDEVAITGSDPYFRTGTDLAILMQTHQPAILHPSILAQVKMMMRTTAEGMEVMARVNFASGVRRANRIAWSNLPILNHLRGRYPDRDPAKVDERLFGEQLFEPAGGRYVWSEERGTFVSTLHGYHLEPKAGPSPPAILSPGEEIQTKLSFQDEGLRALLEIGLPADATE</sequence>
<keyword evidence="3" id="KW-1185">Reference proteome</keyword>
<keyword evidence="1" id="KW-0732">Signal</keyword>
<dbReference type="AlphaFoldDB" id="A0A5C6DQE7"/>
<comment type="caution">
    <text evidence="2">The sequence shown here is derived from an EMBL/GenBank/DDBJ whole genome shotgun (WGS) entry which is preliminary data.</text>
</comment>
<feature type="signal peptide" evidence="1">
    <location>
        <begin position="1"/>
        <end position="23"/>
    </location>
</feature>
<evidence type="ECO:0000256" key="1">
    <source>
        <dbReference type="SAM" id="SignalP"/>
    </source>
</evidence>
<proteinExistence type="predicted"/>
<feature type="chain" id="PRO_5022664747" evidence="1">
    <location>
        <begin position="24"/>
        <end position="362"/>
    </location>
</feature>
<dbReference type="EMBL" id="SJPV01000004">
    <property type="protein sequence ID" value="TWU38394.1"/>
    <property type="molecule type" value="Genomic_DNA"/>
</dbReference>
<protein>
    <submittedName>
        <fullName evidence="2">Uncharacterized protein</fullName>
    </submittedName>
</protein>
<organism evidence="2 3">
    <name type="scientific">Novipirellula artificiosorum</name>
    <dbReference type="NCBI Taxonomy" id="2528016"/>
    <lineage>
        <taxon>Bacteria</taxon>
        <taxon>Pseudomonadati</taxon>
        <taxon>Planctomycetota</taxon>
        <taxon>Planctomycetia</taxon>
        <taxon>Pirellulales</taxon>
        <taxon>Pirellulaceae</taxon>
        <taxon>Novipirellula</taxon>
    </lineage>
</organism>
<dbReference type="RefSeq" id="WP_146526711.1">
    <property type="nucleotide sequence ID" value="NZ_SJPV01000004.1"/>
</dbReference>
<evidence type="ECO:0000313" key="2">
    <source>
        <dbReference type="EMBL" id="TWU38394.1"/>
    </source>
</evidence>
<evidence type="ECO:0000313" key="3">
    <source>
        <dbReference type="Proteomes" id="UP000319143"/>
    </source>
</evidence>